<feature type="compositionally biased region" description="Basic and acidic residues" evidence="2">
    <location>
        <begin position="676"/>
        <end position="688"/>
    </location>
</feature>
<protein>
    <submittedName>
        <fullName evidence="3">Uncharacterized protein</fullName>
    </submittedName>
</protein>
<evidence type="ECO:0000256" key="1">
    <source>
        <dbReference type="SAM" id="Coils"/>
    </source>
</evidence>
<dbReference type="Proteomes" id="UP000318447">
    <property type="component" value="Unassembled WGS sequence"/>
</dbReference>
<feature type="compositionally biased region" description="Low complexity" evidence="2">
    <location>
        <begin position="728"/>
        <end position="765"/>
    </location>
</feature>
<feature type="region of interest" description="Disordered" evidence="2">
    <location>
        <begin position="327"/>
        <end position="348"/>
    </location>
</feature>
<evidence type="ECO:0000313" key="3">
    <source>
        <dbReference type="EMBL" id="TPP52179.1"/>
    </source>
</evidence>
<feature type="coiled-coil region" evidence="1">
    <location>
        <begin position="452"/>
        <end position="479"/>
    </location>
</feature>
<feature type="compositionally biased region" description="Polar residues" evidence="2">
    <location>
        <begin position="1194"/>
        <end position="1204"/>
    </location>
</feature>
<evidence type="ECO:0000256" key="2">
    <source>
        <dbReference type="SAM" id="MobiDB-lite"/>
    </source>
</evidence>
<sequence length="1481" mass="158765">MDDGGHVDPQSIGRAALGHRSSHAPLPWSPLPYPVPPPGQHSRLEELEGLLLTQGHYNHLFPAAAVCDEVGCNVISLPQVTPASRTLDMPPSDAASSYSHGGLADSLCGAVDGMAKDGRRSVAMGGSLFLSTPHRHTQEVMGRCALPNGGTDATGAISAAELEAERYIARLEEEVQTLMMEISDKDRCIVLMSAAKDAMAVQLQEQITRGSLISDESATRQMLSYSFMRTVAFQKTQEESNRALELNTQISVLKYELKLAETMLAQSQSSVTAATSQHQQQLFKEKKGEDELARSLSTTLRSLLQDEYGRLAQLVSEMPSKVQMIMSASGSTPHGEGDNAAKDAAAPQQRRLHELLESLLAPCGGAAASPVGAASSAACALASTPSPSPPALKDADSSHLVRLVSRVCRHHAAMTDLYCAEAGRKAALAQYEGDIVRLISAKQSALTWAALYQEKKDEAKHLQETIMSLRDELRAARGQRQRVVSSGPGAGSGMGSAISTRRYEAYAAPYVPSSAKLRRSSHDAPESSSFSPQMKPRRVAAIKMPIGVLREEARRLGALPASYYRPLVRRASLSMSSLSASSSPANAERKLRIQDQKLEASGKRSGSEEASVASAVVEVLTVVGSSSHACSPAVSVRRAAPRQLESGGTSPSAQSPRAALIRKDKARRSAAQSQSRVRDPRQRLETTRQKCSSRTVVSSSSSSSCKSEVLPAARALKVATLKRVFAAERASSSESSSSASSVSVLSHTKPQRAAAKPTATTAKQQPHPKAVHNSFDDSDNDSSEAGAATVPESTFDTSHRLSTSKLAAAGTPAKTAVSSKTTTSAAAASKNSKKRRAKAGSDNDASSANVSMSSLSSVAVKTTYGGLSTSARTIENKGTSAASAKPTHMRRMDPASRVSLMNVTVLTCILVLYIAHDAGFRFWMTRSDTVPLTAALVHDTKVLQQYGDVGLAYDAAIGHVRTPPLQLYSINAERFAANYTAPMRAAAAETASQNDAPRPSSAPSATDNTFSDALPMAAVVVESTWLTPDQDAVSSVYAQRLLEGYRYALLSGAPWLLLSGSAAEASVGLQFLRLLPNPAERIFPDSVLERWPLPLVTAALQLRESMAPYETLGAWVHGAGTRPLNSFPASSMTSRASQGQDAHQSPVPGQASLQSSLSQLLSAYSLAVTSAGHVRPASLILGAEWMRRMDAQHRSSSSATNVNGATRAAADGHAAPEQPRVTVYATKPDADDGDDDLKIEKNEDGGASKDAASAPWEQPRVLELHVNNTSTAVHVTVPGMVMISDANANKRAQHVARAVQQLVELTLLQQLQWEQQRVKLLYMKAFREAVADSQEGLRKAVQLLHQSRCQFERPLLPLPCHGVRGPQLPPSALPFSTAVPARSRIFVLPPPYEDLQSVQPKPEWLNYTGELPASINAEASRVAKLLGRVSFFLYLNYRRWMDWFLASLPVGSYQDHFVLISVLMSDFAEHRISWMDVLHLR</sequence>
<proteinExistence type="predicted"/>
<feature type="compositionally biased region" description="Polar residues" evidence="2">
    <location>
        <begin position="646"/>
        <end position="655"/>
    </location>
</feature>
<reference evidence="4" key="1">
    <citation type="submission" date="2019-02" db="EMBL/GenBank/DDBJ databases">
        <title>FDA dAtabase for Regulatory Grade micrObial Sequences (FDA-ARGOS): Supporting development and validation of Infectious Disease Dx tests.</title>
        <authorList>
            <person name="Duncan R."/>
            <person name="Fisher C."/>
            <person name="Tallon L."/>
            <person name="Sadzewicz L."/>
            <person name="Sengamalay N."/>
            <person name="Ott S."/>
            <person name="Godinez A."/>
            <person name="Nagaraj S."/>
            <person name="Vavikolanu K."/>
            <person name="Nadendla S."/>
            <person name="Aluvathingal J."/>
            <person name="Sichtig H."/>
        </authorList>
    </citation>
    <scope>NUCLEOTIDE SEQUENCE [LARGE SCALE GENOMIC DNA]</scope>
    <source>
        <strain evidence="4">FDAARGOS_361</strain>
    </source>
</reference>
<feature type="region of interest" description="Disordered" evidence="2">
    <location>
        <begin position="988"/>
        <end position="1009"/>
    </location>
</feature>
<gene>
    <name evidence="3" type="ORF">CGC21_15870</name>
</gene>
<feature type="compositionally biased region" description="Low complexity" evidence="2">
    <location>
        <begin position="1205"/>
        <end position="1215"/>
    </location>
</feature>
<dbReference type="VEuPathDB" id="TriTrypDB:LdCL_240008700"/>
<dbReference type="VEuPathDB" id="TriTrypDB:LdCL_240008800"/>
<keyword evidence="1" id="KW-0175">Coiled coil</keyword>
<feature type="compositionally biased region" description="Polar residues" evidence="2">
    <location>
        <begin position="1126"/>
        <end position="1143"/>
    </location>
</feature>
<dbReference type="VEuPathDB" id="TriTrypDB:LDHU3_24.0470"/>
<dbReference type="VEuPathDB" id="TriTrypDB:LDHU3_24.0490"/>
<organism evidence="3 4">
    <name type="scientific">Leishmania donovani</name>
    <dbReference type="NCBI Taxonomy" id="5661"/>
    <lineage>
        <taxon>Eukaryota</taxon>
        <taxon>Discoba</taxon>
        <taxon>Euglenozoa</taxon>
        <taxon>Kinetoplastea</taxon>
        <taxon>Metakinetoplastina</taxon>
        <taxon>Trypanosomatida</taxon>
        <taxon>Trypanosomatidae</taxon>
        <taxon>Leishmaniinae</taxon>
        <taxon>Leishmania</taxon>
    </lineage>
</organism>
<feature type="compositionally biased region" description="Low complexity" evidence="2">
    <location>
        <begin position="690"/>
        <end position="704"/>
    </location>
</feature>
<comment type="caution">
    <text evidence="3">The sequence shown here is derived from an EMBL/GenBank/DDBJ whole genome shotgun (WGS) entry which is preliminary data.</text>
</comment>
<feature type="region of interest" description="Disordered" evidence="2">
    <location>
        <begin position="1192"/>
        <end position="1258"/>
    </location>
</feature>
<feature type="compositionally biased region" description="Low complexity" evidence="2">
    <location>
        <begin position="813"/>
        <end position="830"/>
    </location>
</feature>
<feature type="compositionally biased region" description="Low complexity" evidence="2">
    <location>
        <begin position="840"/>
        <end position="852"/>
    </location>
</feature>
<evidence type="ECO:0000313" key="4">
    <source>
        <dbReference type="Proteomes" id="UP000318447"/>
    </source>
</evidence>
<accession>A0A504XX16</accession>
<feature type="region of interest" description="Disordered" evidence="2">
    <location>
        <begin position="728"/>
        <end position="852"/>
    </location>
</feature>
<dbReference type="EMBL" id="RHLC01000020">
    <property type="protein sequence ID" value="TPP52179.1"/>
    <property type="molecule type" value="Genomic_DNA"/>
</dbReference>
<dbReference type="VEuPathDB" id="TriTrypDB:LdBPK_240380.1"/>
<feature type="compositionally biased region" description="Basic and acidic residues" evidence="2">
    <location>
        <begin position="1236"/>
        <end position="1247"/>
    </location>
</feature>
<feature type="region of interest" description="Disordered" evidence="2">
    <location>
        <begin position="514"/>
        <end position="535"/>
    </location>
</feature>
<feature type="region of interest" description="Disordered" evidence="2">
    <location>
        <begin position="641"/>
        <end position="704"/>
    </location>
</feature>
<name>A0A504XX16_LEIDO</name>
<feature type="region of interest" description="Disordered" evidence="2">
    <location>
        <begin position="1126"/>
        <end position="1151"/>
    </location>
</feature>
<feature type="compositionally biased region" description="Polar residues" evidence="2">
    <location>
        <begin position="791"/>
        <end position="805"/>
    </location>
</feature>
<dbReference type="VEuPathDB" id="TriTrypDB:LdBPK_240390.1"/>